<dbReference type="CDD" id="cd24138">
    <property type="entry name" value="TtcA-like"/>
    <property type="match status" value="1"/>
</dbReference>
<dbReference type="Gene3D" id="3.40.50.620">
    <property type="entry name" value="HUPs"/>
    <property type="match status" value="1"/>
</dbReference>
<dbReference type="InterPro" id="IPR035107">
    <property type="entry name" value="tRNA_thiolation_TtcA_Ctu1"/>
</dbReference>
<name>A0ABS2MT89_9FIRM</name>
<dbReference type="InterPro" id="IPR011063">
    <property type="entry name" value="TilS/TtcA_N"/>
</dbReference>
<dbReference type="RefSeq" id="WP_204665072.1">
    <property type="nucleotide sequence ID" value="NZ_JAFBDT010000024.1"/>
</dbReference>
<evidence type="ECO:0000313" key="3">
    <source>
        <dbReference type="EMBL" id="MBM7562644.1"/>
    </source>
</evidence>
<evidence type="ECO:0000259" key="2">
    <source>
        <dbReference type="Pfam" id="PF01171"/>
    </source>
</evidence>
<dbReference type="InterPro" id="IPR014729">
    <property type="entry name" value="Rossmann-like_a/b/a_fold"/>
</dbReference>
<comment type="caution">
    <text evidence="3">The sequence shown here is derived from an EMBL/GenBank/DDBJ whole genome shotgun (WGS) entry which is preliminary data.</text>
</comment>
<proteinExistence type="predicted"/>
<dbReference type="EMBL" id="JAFBDT010000024">
    <property type="protein sequence ID" value="MBM7562644.1"/>
    <property type="molecule type" value="Genomic_DNA"/>
</dbReference>
<organism evidence="3 4">
    <name type="scientific">Fusibacter tunisiensis</name>
    <dbReference type="NCBI Taxonomy" id="1008308"/>
    <lineage>
        <taxon>Bacteria</taxon>
        <taxon>Bacillati</taxon>
        <taxon>Bacillota</taxon>
        <taxon>Clostridia</taxon>
        <taxon>Eubacteriales</taxon>
        <taxon>Eubacteriales Family XII. Incertae Sedis</taxon>
        <taxon>Fusibacter</taxon>
    </lineage>
</organism>
<keyword evidence="1" id="KW-0808">Transferase</keyword>
<gene>
    <name evidence="3" type="ORF">JOC49_002205</name>
</gene>
<protein>
    <submittedName>
        <fullName evidence="3">tRNA(Ile)-lysidine synthase TilS/MesJ</fullName>
    </submittedName>
</protein>
<evidence type="ECO:0000256" key="1">
    <source>
        <dbReference type="ARBA" id="ARBA00022679"/>
    </source>
</evidence>
<dbReference type="Pfam" id="PF01171">
    <property type="entry name" value="ATP_bind_3"/>
    <property type="match status" value="1"/>
</dbReference>
<feature type="domain" description="tRNA(Ile)-lysidine/2-thiocytidine synthase N-terminal" evidence="2">
    <location>
        <begin position="24"/>
        <end position="203"/>
    </location>
</feature>
<evidence type="ECO:0000313" key="4">
    <source>
        <dbReference type="Proteomes" id="UP000767854"/>
    </source>
</evidence>
<dbReference type="SUPFAM" id="SSF52402">
    <property type="entry name" value="Adenine nucleotide alpha hydrolases-like"/>
    <property type="match status" value="1"/>
</dbReference>
<dbReference type="PANTHER" id="PTHR43686">
    <property type="entry name" value="SULFURTRANSFERASE-RELATED"/>
    <property type="match status" value="1"/>
</dbReference>
<dbReference type="PANTHER" id="PTHR43686:SF1">
    <property type="entry name" value="AMINOTRAN_5 DOMAIN-CONTAINING PROTEIN"/>
    <property type="match status" value="1"/>
</dbReference>
<reference evidence="3 4" key="1">
    <citation type="submission" date="2021-01" db="EMBL/GenBank/DDBJ databases">
        <title>Genomic Encyclopedia of Type Strains, Phase IV (KMG-IV): sequencing the most valuable type-strain genomes for metagenomic binning, comparative biology and taxonomic classification.</title>
        <authorList>
            <person name="Goeker M."/>
        </authorList>
    </citation>
    <scope>NUCLEOTIDE SEQUENCE [LARGE SCALE GENOMIC DNA]</scope>
    <source>
        <strain evidence="3 4">DSM 24436</strain>
    </source>
</reference>
<dbReference type="PIRSF" id="PIRSF004976">
    <property type="entry name" value="ATPase_YdaO"/>
    <property type="match status" value="1"/>
</dbReference>
<dbReference type="Proteomes" id="UP000767854">
    <property type="component" value="Unassembled WGS sequence"/>
</dbReference>
<accession>A0ABS2MT89</accession>
<sequence>MKKLLGIMRRTIESYGMISDGDRVAVGLSGGKDSMALLMLLKKYQSFAPVKFHLEAITVDMGFNTFNLEAAQAFCKMLDVPYEIAKTDIAKVVFEIREEKNPCALCANMRRGVLSDVMKARGLNKLALGHHQDDALSTLFLNMLYAGKLNTLEYISYLSRADIHVIRPFLDAPESEVIRTIQSEKIPVLKSPCPMDRRTKRESINQMLENLEKEVPHSRKSLVTAMRNEAQCNLFKNKKDPLK</sequence>
<keyword evidence="4" id="KW-1185">Reference proteome</keyword>